<reference evidence="1 2" key="1">
    <citation type="journal article" date="2017" name="Int. J. Syst. Evol. Microbiol.">
        <title>Mycobacterium talmoniae sp. nov., a slowly growing mycobacterium isolated from human respiratory samples.</title>
        <authorList>
            <person name="Davidson R.M."/>
            <person name="DeGroote M.A."/>
            <person name="Marola J.L."/>
            <person name="Buss S."/>
            <person name="Jones V."/>
            <person name="McNeil M.R."/>
            <person name="Freifeld A.G."/>
            <person name="Elaine Epperson L."/>
            <person name="Hasan N.A."/>
            <person name="Jackson M."/>
            <person name="Iwen P.C."/>
            <person name="Salfinger M."/>
            <person name="Strong M."/>
        </authorList>
    </citation>
    <scope>NUCLEOTIDE SEQUENCE [LARGE SCALE GENOMIC DNA]</scope>
    <source>
        <strain evidence="1 2">ATCC BAA-2683</strain>
    </source>
</reference>
<dbReference type="AlphaFoldDB" id="A0A2S8BC95"/>
<dbReference type="EMBL" id="PPEA01000869">
    <property type="protein sequence ID" value="PQM44278.1"/>
    <property type="molecule type" value="Genomic_DNA"/>
</dbReference>
<organism evidence="1 2">
    <name type="scientific">Mycobacterium talmoniae</name>
    <dbReference type="NCBI Taxonomy" id="1858794"/>
    <lineage>
        <taxon>Bacteria</taxon>
        <taxon>Bacillati</taxon>
        <taxon>Actinomycetota</taxon>
        <taxon>Actinomycetes</taxon>
        <taxon>Mycobacteriales</taxon>
        <taxon>Mycobacteriaceae</taxon>
        <taxon>Mycobacterium</taxon>
    </lineage>
</organism>
<name>A0A2S8BC95_9MYCO</name>
<comment type="caution">
    <text evidence="1">The sequence shown here is derived from an EMBL/GenBank/DDBJ whole genome shotgun (WGS) entry which is preliminary data.</text>
</comment>
<accession>A0A2S8BC95</accession>
<dbReference type="Proteomes" id="UP000238296">
    <property type="component" value="Unassembled WGS sequence"/>
</dbReference>
<protein>
    <submittedName>
        <fullName evidence="1">Uncharacterized protein</fullName>
    </submittedName>
</protein>
<evidence type="ECO:0000313" key="1">
    <source>
        <dbReference type="EMBL" id="PQM44278.1"/>
    </source>
</evidence>
<evidence type="ECO:0000313" key="2">
    <source>
        <dbReference type="Proteomes" id="UP000238296"/>
    </source>
</evidence>
<gene>
    <name evidence="1" type="ORF">C1Y40_05562</name>
</gene>
<proteinExistence type="predicted"/>
<sequence length="228" mass="24180">MAVPTATVYLDVADWDARAQALGGTSNSLFAGFAAKLAQRSGRVRADDGWVTLTYPVNDRADNDTRANALKSIDVVVDPAAVTTDLREVRRRIKEALALGLGNFAEQEGALPLIPLTPKAIVKRLPADTVGAAALPVGCSNLGDLDPATACVDGTAADYFSVRLVAQNLTRRSPELKYGELHLTSGRIGGKLFIAVRGYEPGTDNLSSDLRDLVAKTLTDFDLTGIID</sequence>